<feature type="region of interest" description="Disordered" evidence="1">
    <location>
        <begin position="73"/>
        <end position="95"/>
    </location>
</feature>
<evidence type="ECO:0000313" key="3">
    <source>
        <dbReference type="EMBL" id="KAH7058663.1"/>
    </source>
</evidence>
<protein>
    <submittedName>
        <fullName evidence="3">Uncharacterized protein</fullName>
    </submittedName>
</protein>
<comment type="caution">
    <text evidence="3">The sequence shown here is derived from an EMBL/GenBank/DDBJ whole genome shotgun (WGS) entry which is preliminary data.</text>
</comment>
<evidence type="ECO:0000313" key="4">
    <source>
        <dbReference type="Proteomes" id="UP000774617"/>
    </source>
</evidence>
<evidence type="ECO:0000256" key="2">
    <source>
        <dbReference type="SAM" id="Phobius"/>
    </source>
</evidence>
<accession>A0ABQ8GJS4</accession>
<keyword evidence="2" id="KW-1133">Transmembrane helix</keyword>
<dbReference type="Proteomes" id="UP000774617">
    <property type="component" value="Unassembled WGS sequence"/>
</dbReference>
<reference evidence="3 4" key="1">
    <citation type="journal article" date="2021" name="Nat. Commun.">
        <title>Genetic determinants of endophytism in the Arabidopsis root mycobiome.</title>
        <authorList>
            <person name="Mesny F."/>
            <person name="Miyauchi S."/>
            <person name="Thiergart T."/>
            <person name="Pickel B."/>
            <person name="Atanasova L."/>
            <person name="Karlsson M."/>
            <person name="Huettel B."/>
            <person name="Barry K.W."/>
            <person name="Haridas S."/>
            <person name="Chen C."/>
            <person name="Bauer D."/>
            <person name="Andreopoulos W."/>
            <person name="Pangilinan J."/>
            <person name="LaButti K."/>
            <person name="Riley R."/>
            <person name="Lipzen A."/>
            <person name="Clum A."/>
            <person name="Drula E."/>
            <person name="Henrissat B."/>
            <person name="Kohler A."/>
            <person name="Grigoriev I.V."/>
            <person name="Martin F.M."/>
            <person name="Hacquard S."/>
        </authorList>
    </citation>
    <scope>NUCLEOTIDE SEQUENCE [LARGE SCALE GENOMIC DNA]</scope>
    <source>
        <strain evidence="3 4">MPI-SDFR-AT-0080</strain>
    </source>
</reference>
<organism evidence="3 4">
    <name type="scientific">Macrophomina phaseolina</name>
    <dbReference type="NCBI Taxonomy" id="35725"/>
    <lineage>
        <taxon>Eukaryota</taxon>
        <taxon>Fungi</taxon>
        <taxon>Dikarya</taxon>
        <taxon>Ascomycota</taxon>
        <taxon>Pezizomycotina</taxon>
        <taxon>Dothideomycetes</taxon>
        <taxon>Dothideomycetes incertae sedis</taxon>
        <taxon>Botryosphaeriales</taxon>
        <taxon>Botryosphaeriaceae</taxon>
        <taxon>Macrophomina</taxon>
    </lineage>
</organism>
<proteinExistence type="predicted"/>
<gene>
    <name evidence="3" type="ORF">B0J12DRAFT_369497</name>
</gene>
<keyword evidence="2" id="KW-0812">Transmembrane</keyword>
<dbReference type="EMBL" id="JAGTJR010000006">
    <property type="protein sequence ID" value="KAH7058663.1"/>
    <property type="molecule type" value="Genomic_DNA"/>
</dbReference>
<keyword evidence="4" id="KW-1185">Reference proteome</keyword>
<feature type="transmembrane region" description="Helical" evidence="2">
    <location>
        <begin position="251"/>
        <end position="274"/>
    </location>
</feature>
<name>A0ABQ8GJS4_9PEZI</name>
<evidence type="ECO:0000256" key="1">
    <source>
        <dbReference type="SAM" id="MobiDB-lite"/>
    </source>
</evidence>
<feature type="compositionally biased region" description="Low complexity" evidence="1">
    <location>
        <begin position="73"/>
        <end position="86"/>
    </location>
</feature>
<keyword evidence="2" id="KW-0472">Membrane</keyword>
<sequence length="327" mass="37630">MTYRNAAKFSTAASRPTSRCRRCRCQHAQQFHNRCVRLRLRYIYRHEPARPVRRYRPCCRRRLPTWNNRRITTATPATPAATTSSTKPRTKNSHSGCLLRVPEKKDQGSYTPLTFFFSPIPTSNPSPISPPVPPSHTTPLFFSHWRRSTPFSFFLSLVVVAPAYPSHSPSSPIMSCAPSLCGSHKRNSISSFFFFFFFKKFPELPESHTRDLMGKMTGRKKGRSFHYGRTEPRTTVPSGASMLKKDDKRKLFPIFTAKLFLFGSFIFYISLFFFPLKNKSLNRVIHTFLSHKPLPFPLPFSFTWIYLPSAPRISSPNSPLPPTDKLK</sequence>